<comment type="caution">
    <text evidence="2">The sequence shown here is derived from an EMBL/GenBank/DDBJ whole genome shotgun (WGS) entry which is preliminary data.</text>
</comment>
<dbReference type="Gene3D" id="3.40.50.720">
    <property type="entry name" value="NAD(P)-binding Rossmann-like Domain"/>
    <property type="match status" value="1"/>
</dbReference>
<dbReference type="InterPro" id="IPR036291">
    <property type="entry name" value="NAD(P)-bd_dom_sf"/>
</dbReference>
<name>A0A4Y9ZFJ9_9AGAM</name>
<dbReference type="InterPro" id="IPR001509">
    <property type="entry name" value="Epimerase_deHydtase"/>
</dbReference>
<dbReference type="SUPFAM" id="SSF51735">
    <property type="entry name" value="NAD(P)-binding Rossmann-fold domains"/>
    <property type="match status" value="1"/>
</dbReference>
<feature type="domain" description="NAD-dependent epimerase/dehydratase" evidence="1">
    <location>
        <begin position="13"/>
        <end position="213"/>
    </location>
</feature>
<dbReference type="GO" id="GO:0005739">
    <property type="term" value="C:mitochondrion"/>
    <property type="evidence" value="ECO:0007669"/>
    <property type="project" value="TreeGrafter"/>
</dbReference>
<dbReference type="PANTHER" id="PTHR12126:SF11">
    <property type="entry name" value="NADH DEHYDROGENASE [UBIQUINONE] 1 ALPHA SUBCOMPLEX SUBUNIT 9, MITOCHONDRIAL"/>
    <property type="match status" value="1"/>
</dbReference>
<dbReference type="Proteomes" id="UP000298327">
    <property type="component" value="Unassembled WGS sequence"/>
</dbReference>
<gene>
    <name evidence="2" type="ORF">EVG20_g209</name>
</gene>
<evidence type="ECO:0000313" key="3">
    <source>
        <dbReference type="Proteomes" id="UP000298327"/>
    </source>
</evidence>
<dbReference type="GO" id="GO:0044877">
    <property type="term" value="F:protein-containing complex binding"/>
    <property type="evidence" value="ECO:0007669"/>
    <property type="project" value="TreeGrafter"/>
</dbReference>
<dbReference type="CDD" id="cd05271">
    <property type="entry name" value="NDUFA9_like_SDR_a"/>
    <property type="match status" value="1"/>
</dbReference>
<protein>
    <recommendedName>
        <fullName evidence="1">NAD-dependent epimerase/dehydratase domain-containing protein</fullName>
    </recommendedName>
</protein>
<organism evidence="2 3">
    <name type="scientific">Dentipellis fragilis</name>
    <dbReference type="NCBI Taxonomy" id="205917"/>
    <lineage>
        <taxon>Eukaryota</taxon>
        <taxon>Fungi</taxon>
        <taxon>Dikarya</taxon>
        <taxon>Basidiomycota</taxon>
        <taxon>Agaricomycotina</taxon>
        <taxon>Agaricomycetes</taxon>
        <taxon>Russulales</taxon>
        <taxon>Hericiaceae</taxon>
        <taxon>Dentipellis</taxon>
    </lineage>
</organism>
<dbReference type="AlphaFoldDB" id="A0A4Y9ZFJ9"/>
<proteinExistence type="predicted"/>
<dbReference type="STRING" id="205917.A0A4Y9ZFJ9"/>
<reference evidence="2 3" key="1">
    <citation type="submission" date="2019-02" db="EMBL/GenBank/DDBJ databases">
        <title>Genome sequencing of the rare red list fungi Dentipellis fragilis.</title>
        <authorList>
            <person name="Buettner E."/>
            <person name="Kellner H."/>
        </authorList>
    </citation>
    <scope>NUCLEOTIDE SEQUENCE [LARGE SCALE GENOMIC DNA]</scope>
    <source>
        <strain evidence="2 3">DSM 105465</strain>
    </source>
</reference>
<keyword evidence="3" id="KW-1185">Reference proteome</keyword>
<sequence>MVAHQISQRIVLCGAGFLGRNIVTAISKNNHAQSLLRRVQISSRHPERVHASLKHIIPYEYLLPPVKVDVTKPETLTAAFEGADVVVSLVGILNGSPEQFDEIQWRGTENVAKAAKQSNAKVIHISAIGANKASSIPYEKTKALGEEAIFAHCPDATIIRPSLIFGPGDEFFNRFATLSYFLPILPVFGNGETRFQPVYVGDVAQLVEILTRKDSKIRDRVAGKIIEAGGPEVFTFRQIMELVLKYTGRTRPIVPVPWPAAKFQAMVLERLPHNVFTISQSQVEQLKHDNVESSQPSADRLPFAQFMEEHSHPLTSVHDVLPRYLK</sequence>
<dbReference type="Pfam" id="PF01370">
    <property type="entry name" value="Epimerase"/>
    <property type="match status" value="1"/>
</dbReference>
<dbReference type="InterPro" id="IPR051207">
    <property type="entry name" value="ComplexI_NDUFA9_subunit"/>
</dbReference>
<evidence type="ECO:0000313" key="2">
    <source>
        <dbReference type="EMBL" id="TFY72787.1"/>
    </source>
</evidence>
<dbReference type="EMBL" id="SEOQ01000005">
    <property type="protein sequence ID" value="TFY72787.1"/>
    <property type="molecule type" value="Genomic_DNA"/>
</dbReference>
<accession>A0A4Y9ZFJ9</accession>
<dbReference type="PANTHER" id="PTHR12126">
    <property type="entry name" value="NADH-UBIQUINONE OXIDOREDUCTASE 39 KDA SUBUNIT-RELATED"/>
    <property type="match status" value="1"/>
</dbReference>
<evidence type="ECO:0000259" key="1">
    <source>
        <dbReference type="Pfam" id="PF01370"/>
    </source>
</evidence>
<dbReference type="OrthoDB" id="275457at2759"/>